<geneLocation type="plasmid" evidence="2">
    <name>pamcp48-600</name>
</geneLocation>
<proteinExistence type="predicted"/>
<gene>
    <name evidence="1" type="ORF">BM524_19135</name>
</gene>
<dbReference type="EMBL" id="CP018025">
    <property type="protein sequence ID" value="APD92490.1"/>
    <property type="molecule type" value="Genomic_DNA"/>
</dbReference>
<evidence type="ECO:0000313" key="2">
    <source>
        <dbReference type="Proteomes" id="UP000182101"/>
    </source>
</evidence>
<evidence type="ECO:0000313" key="1">
    <source>
        <dbReference type="EMBL" id="APD92490.1"/>
    </source>
</evidence>
<accession>A0AAC9NT38</accession>
<sequence>MALPFEYNDGGRSNSGFTGKDVRDCVARSVSIASGVPYMEVYAALADGNASQKATSRTPKRTKTAAKGIFTKRKWFQDYMRSLGFVWVSTQSFSSKKRTYLRKGVLPPGRLVVAVSKHYTAVIDGVVNDTHDCGRNGNRCVYGYWTKDS</sequence>
<keyword evidence="1" id="KW-0614">Plasmid</keyword>
<dbReference type="Proteomes" id="UP000182101">
    <property type="component" value="Plasmid pAMCP48-600"/>
</dbReference>
<reference evidence="1 2" key="1">
    <citation type="submission" date="2016-11" db="EMBL/GenBank/DDBJ databases">
        <title>Networking in microbes: conjugative elements and plasmids in the genus Alteromonas.</title>
        <authorList>
            <person name="Lopez-Perez M."/>
            <person name="Ramon-Marco N."/>
            <person name="Rodriguez-Valera F."/>
        </authorList>
    </citation>
    <scope>NUCLEOTIDE SEQUENCE [LARGE SCALE GENOMIC DNA]</scope>
    <source>
        <strain evidence="1 2">CP48</strain>
        <plasmid evidence="2">pamcp48-600</plasmid>
    </source>
</reference>
<dbReference type="AlphaFoldDB" id="A0AAC9NT38"/>
<name>A0AAC9NT38_9ALTE</name>
<protein>
    <submittedName>
        <fullName evidence="1">Uncharacterized protein</fullName>
    </submittedName>
</protein>
<organism evidence="1 2">
    <name type="scientific">Alteromonas mediterranea</name>
    <dbReference type="NCBI Taxonomy" id="314275"/>
    <lineage>
        <taxon>Bacteria</taxon>
        <taxon>Pseudomonadati</taxon>
        <taxon>Pseudomonadota</taxon>
        <taxon>Gammaproteobacteria</taxon>
        <taxon>Alteromonadales</taxon>
        <taxon>Alteromonadaceae</taxon>
        <taxon>Alteromonas/Salinimonas group</taxon>
        <taxon>Alteromonas</taxon>
    </lineage>
</organism>